<evidence type="ECO:0000256" key="3">
    <source>
        <dbReference type="SAM" id="MobiDB-lite"/>
    </source>
</evidence>
<dbReference type="EMBL" id="BLAE01000097">
    <property type="protein sequence ID" value="GES16316.1"/>
    <property type="molecule type" value="Genomic_DNA"/>
</dbReference>
<dbReference type="Pfam" id="PF03704">
    <property type="entry name" value="BTAD"/>
    <property type="match status" value="1"/>
</dbReference>
<reference evidence="6 7" key="1">
    <citation type="submission" date="2019-10" db="EMBL/GenBank/DDBJ databases">
        <title>Whole genome shotgun sequence of Acrocarpospora macrocephala NBRC 16266.</title>
        <authorList>
            <person name="Ichikawa N."/>
            <person name="Kimura A."/>
            <person name="Kitahashi Y."/>
            <person name="Komaki H."/>
            <person name="Oguchi A."/>
        </authorList>
    </citation>
    <scope>NUCLEOTIDE SEQUENCE [LARGE SCALE GENOMIC DNA]</scope>
    <source>
        <strain evidence="6 7">NBRC 16266</strain>
    </source>
</reference>
<dbReference type="SMART" id="SM01043">
    <property type="entry name" value="BTAD"/>
    <property type="match status" value="1"/>
</dbReference>
<keyword evidence="2" id="KW-0175">Coiled coil</keyword>
<dbReference type="CDD" id="cd15831">
    <property type="entry name" value="BTAD"/>
    <property type="match status" value="1"/>
</dbReference>
<evidence type="ECO:0000256" key="1">
    <source>
        <dbReference type="PROSITE-ProRule" id="PRU00339"/>
    </source>
</evidence>
<dbReference type="SMART" id="SM00028">
    <property type="entry name" value="TPR"/>
    <property type="match status" value="7"/>
</dbReference>
<comment type="caution">
    <text evidence="6">The sequence shown here is derived from an EMBL/GenBank/DDBJ whole genome shotgun (WGS) entry which is preliminary data.</text>
</comment>
<evidence type="ECO:0000313" key="6">
    <source>
        <dbReference type="EMBL" id="GES16316.1"/>
    </source>
</evidence>
<feature type="domain" description="Bacterial transcriptional activator" evidence="5">
    <location>
        <begin position="53"/>
        <end position="197"/>
    </location>
</feature>
<dbReference type="OrthoDB" id="5521887at2"/>
<dbReference type="PANTHER" id="PTHR47691:SF3">
    <property type="entry name" value="HTH-TYPE TRANSCRIPTIONAL REGULATOR RV0890C-RELATED"/>
    <property type="match status" value="1"/>
</dbReference>
<evidence type="ECO:0000256" key="2">
    <source>
        <dbReference type="SAM" id="Coils"/>
    </source>
</evidence>
<gene>
    <name evidence="6" type="ORF">Amac_099140</name>
</gene>
<dbReference type="InterPro" id="IPR002182">
    <property type="entry name" value="NB-ARC"/>
</dbReference>
<keyword evidence="1" id="KW-0802">TPR repeat</keyword>
<evidence type="ECO:0000259" key="4">
    <source>
        <dbReference type="SMART" id="SM00382"/>
    </source>
</evidence>
<dbReference type="PROSITE" id="PS50005">
    <property type="entry name" value="TPR"/>
    <property type="match status" value="1"/>
</dbReference>
<dbReference type="InterPro" id="IPR005158">
    <property type="entry name" value="BTAD"/>
</dbReference>
<dbReference type="InterPro" id="IPR011990">
    <property type="entry name" value="TPR-like_helical_dom_sf"/>
</dbReference>
<dbReference type="InterPro" id="IPR019734">
    <property type="entry name" value="TPR_rpt"/>
</dbReference>
<feature type="domain" description="AAA+ ATPase" evidence="4">
    <location>
        <begin position="244"/>
        <end position="382"/>
    </location>
</feature>
<dbReference type="Gene3D" id="1.25.40.10">
    <property type="entry name" value="Tetratricopeptide repeat domain"/>
    <property type="match status" value="3"/>
</dbReference>
<feature type="region of interest" description="Disordered" evidence="3">
    <location>
        <begin position="200"/>
        <end position="219"/>
    </location>
</feature>
<dbReference type="PANTHER" id="PTHR47691">
    <property type="entry name" value="REGULATOR-RELATED"/>
    <property type="match status" value="1"/>
</dbReference>
<dbReference type="InterPro" id="IPR003593">
    <property type="entry name" value="AAA+_ATPase"/>
</dbReference>
<sequence length="992" mass="111289">MNKIWDDDPPPKARSGIHTNMSRIKARLQDIGEDAYLHHRSGAYVLETDPENVDYHRFRQLRAQARTIEGTGDGEQAAQLLREAVGLWRGEPLGGLSGSWVARTRQNLDDEFLAASVERSKLELRLGHHADITAELAELIARYPYDEKLVELQMLALHRSGRVTSALEVYRAAHRRLTTDHGTETGHRLRELHQRILRGDPSLRPAPRRRPDAPNNLPRDVFTFTGRTDEIRQLTAMAAARANAVTVLAVDGMPGVGKTALALHLAHRLTPEYPDGQLYLNLYGHHAEQSSVDAATALGRLLRVLGVPAAQIPQGLEERATLWRTELARRRMLIVLDDATGHDQIGHLLPGTPGCLVLITSRRRLAGLDDVLSVTLDALPPDDATTLFDRVIGPRRHREALHIASVVRLCGYLPLAIQLVGSRLRVRPALRVADLLARLGDQRRRLSEIHAGNREITAAFELSFHELDEVHQRAFRLLGLHPGTDFTIESACALLQGDKATVEGVLDGLLDHHLIAEPQHGRYRFHDLIGEYARLLAGREPLAQRRQTLIRILDLYLFAADQADRLLHPQRERAAVVVTYLPPVRPGMASAEQARDWLETELDNLRQLVRHAAEERWTRHAALLPHVLSTFLEDAGHWDMAAELHECAVTAWHELEDQAGLATALSDLAKVRWRGGNLEHALRHATEGLAIRRGLGDQAGVAELLDQIGLVHWHRSDFEAAFDYCGQALDIRRSLGDLRGEAASLNSISILAYHQGDFSQAAERMQQALRVYQRLGDARGQLVTLNNWQEFELRLGRYASARALLEQAATISPDMSRQHQAIWLCNMANVLQHIGDYSAALDSYRRSSQIYGQVGDRRGISDVLNQTGFCYGLMDRDDQALAHHQRALSLAREISERYEQCLALRGMGEVYERAGRLETALDYYRQALEIARGIGDVYQESLNLDRMGSALVRSDPSQAERYWRQAIGEFERMGVPEGPAARLRLAQVERYD</sequence>
<dbReference type="SUPFAM" id="SSF52540">
    <property type="entry name" value="P-loop containing nucleoside triphosphate hydrolases"/>
    <property type="match status" value="1"/>
</dbReference>
<name>A0A5M3X6M4_9ACTN</name>
<dbReference type="InterPro" id="IPR027417">
    <property type="entry name" value="P-loop_NTPase"/>
</dbReference>
<dbReference type="SMART" id="SM00382">
    <property type="entry name" value="AAA"/>
    <property type="match status" value="1"/>
</dbReference>
<keyword evidence="7" id="KW-1185">Reference proteome</keyword>
<organism evidence="6 7">
    <name type="scientific">Acrocarpospora macrocephala</name>
    <dbReference type="NCBI Taxonomy" id="150177"/>
    <lineage>
        <taxon>Bacteria</taxon>
        <taxon>Bacillati</taxon>
        <taxon>Actinomycetota</taxon>
        <taxon>Actinomycetes</taxon>
        <taxon>Streptosporangiales</taxon>
        <taxon>Streptosporangiaceae</taxon>
        <taxon>Acrocarpospora</taxon>
    </lineage>
</organism>
<protein>
    <submittedName>
        <fullName evidence="6">SARP family transcriptional regulator</fullName>
    </submittedName>
</protein>
<feature type="repeat" description="TPR" evidence="1">
    <location>
        <begin position="901"/>
        <end position="934"/>
    </location>
</feature>
<dbReference type="Pfam" id="PF00931">
    <property type="entry name" value="NB-ARC"/>
    <property type="match status" value="1"/>
</dbReference>
<dbReference type="Gene3D" id="3.40.50.300">
    <property type="entry name" value="P-loop containing nucleotide triphosphate hydrolases"/>
    <property type="match status" value="1"/>
</dbReference>
<dbReference type="AlphaFoldDB" id="A0A5M3X6M4"/>
<feature type="coiled-coil region" evidence="2">
    <location>
        <begin position="588"/>
        <end position="615"/>
    </location>
</feature>
<accession>A0A5M3X6M4</accession>
<dbReference type="Proteomes" id="UP000331127">
    <property type="component" value="Unassembled WGS sequence"/>
</dbReference>
<dbReference type="SUPFAM" id="SSF48452">
    <property type="entry name" value="TPR-like"/>
    <property type="match status" value="3"/>
</dbReference>
<dbReference type="PRINTS" id="PR00364">
    <property type="entry name" value="DISEASERSIST"/>
</dbReference>
<evidence type="ECO:0000259" key="5">
    <source>
        <dbReference type="SMART" id="SM01043"/>
    </source>
</evidence>
<evidence type="ECO:0000313" key="7">
    <source>
        <dbReference type="Proteomes" id="UP000331127"/>
    </source>
</evidence>
<dbReference type="GO" id="GO:0043531">
    <property type="term" value="F:ADP binding"/>
    <property type="evidence" value="ECO:0007669"/>
    <property type="project" value="InterPro"/>
</dbReference>
<dbReference type="Pfam" id="PF13424">
    <property type="entry name" value="TPR_12"/>
    <property type="match status" value="3"/>
</dbReference>
<proteinExistence type="predicted"/>